<dbReference type="InterPro" id="IPR042335">
    <property type="entry name" value="ANKRD53"/>
</dbReference>
<dbReference type="SUPFAM" id="SSF48403">
    <property type="entry name" value="Ankyrin repeat"/>
    <property type="match status" value="1"/>
</dbReference>
<feature type="repeat" description="ANK" evidence="1">
    <location>
        <begin position="134"/>
        <end position="166"/>
    </location>
</feature>
<protein>
    <recommendedName>
        <fullName evidence="5">Ankyrin repeat domain-containing protein 53</fullName>
    </recommendedName>
</protein>
<dbReference type="InterPro" id="IPR002110">
    <property type="entry name" value="Ankyrin_rpt"/>
</dbReference>
<dbReference type="SMART" id="SM00248">
    <property type="entry name" value="ANK"/>
    <property type="match status" value="4"/>
</dbReference>
<reference evidence="3" key="3">
    <citation type="submission" date="2023-05" db="EMBL/GenBank/DDBJ databases">
        <authorList>
            <person name="Smith C.H."/>
        </authorList>
    </citation>
    <scope>NUCLEOTIDE SEQUENCE</scope>
    <source>
        <strain evidence="3">CHS0354</strain>
        <tissue evidence="3">Mantle</tissue>
    </source>
</reference>
<feature type="region of interest" description="Disordered" evidence="2">
    <location>
        <begin position="247"/>
        <end position="323"/>
    </location>
</feature>
<evidence type="ECO:0000256" key="2">
    <source>
        <dbReference type="SAM" id="MobiDB-lite"/>
    </source>
</evidence>
<evidence type="ECO:0000313" key="3">
    <source>
        <dbReference type="EMBL" id="KAK3597779.1"/>
    </source>
</evidence>
<dbReference type="Pfam" id="PF00023">
    <property type="entry name" value="Ank"/>
    <property type="match status" value="1"/>
</dbReference>
<dbReference type="GO" id="GO:0007080">
    <property type="term" value="P:mitotic metaphase chromosome alignment"/>
    <property type="evidence" value="ECO:0007669"/>
    <property type="project" value="TreeGrafter"/>
</dbReference>
<feature type="region of interest" description="Disordered" evidence="2">
    <location>
        <begin position="1"/>
        <end position="20"/>
    </location>
</feature>
<dbReference type="PROSITE" id="PS50297">
    <property type="entry name" value="ANK_REP_REGION"/>
    <property type="match status" value="2"/>
</dbReference>
<dbReference type="EMBL" id="JAEAOA010000432">
    <property type="protein sequence ID" value="KAK3597779.1"/>
    <property type="molecule type" value="Genomic_DNA"/>
</dbReference>
<evidence type="ECO:0000313" key="4">
    <source>
        <dbReference type="Proteomes" id="UP001195483"/>
    </source>
</evidence>
<dbReference type="GO" id="GO:0031116">
    <property type="term" value="P:positive regulation of microtubule polymerization"/>
    <property type="evidence" value="ECO:0007669"/>
    <property type="project" value="TreeGrafter"/>
</dbReference>
<dbReference type="Proteomes" id="UP001195483">
    <property type="component" value="Unassembled WGS sequence"/>
</dbReference>
<dbReference type="PANTHER" id="PTHR24160">
    <property type="entry name" value="ANKYRIN REPEAT DOMAIN-CONTAINING PROTEIN 53"/>
    <property type="match status" value="1"/>
</dbReference>
<dbReference type="GO" id="GO:1902412">
    <property type="term" value="P:regulation of mitotic cytokinesis"/>
    <property type="evidence" value="ECO:0007669"/>
    <property type="project" value="InterPro"/>
</dbReference>
<dbReference type="Gene3D" id="1.25.40.20">
    <property type="entry name" value="Ankyrin repeat-containing domain"/>
    <property type="match status" value="1"/>
</dbReference>
<sequence>MSSDSKTLTTGTGSAKPFRRRRTRVASDKRIADDEFMAAAIGDVEWLKQSLREGMGEINYDKNGLTALHLAAIHGRLDCLKLLLDKYKFDINLASTTGWRAIHLCISNQTGRRAIQCLEYLLDKKADPSVANNDGITPVHQAASEGHVQCLKMLIDVGAKIDGEDCRGHTPLDLAKLWSHRKCARIIAAEMWHQGKDNVAKEMQQLKQLKMQQVLKELEDDEEYKTAQNVNGVNAFKEWLAKRNLKEVSTGPKGREKGDKGKDGKEAKDSKVETKSDAKKVTIKESLSKPNSVVTKSTDKDTKSAKTKTQKSGSPGYLSSRRTTNLSQILEDDLDHGLHEQEDREEDVDDNSTEGTKYFVNPNRWKIPLKVDDPPYLPNLPDEYPRDEYTMMLNGLAPKYFDGKHGHRIRPGDENLKKKKQELLRKELRKPNLPPEVIQKELSEDSSLYERPIVFKPKHISDVHAKKKYSDDIRGKSEVSLHLCDDMSSYLFKNSLKSHTVMTFDVAATRSSDSSSSSYSYSTNWKSARFPREKVINSLRTMAPKKVYPDIRGEEYDLNTGQVPIY</sequence>
<evidence type="ECO:0000256" key="1">
    <source>
        <dbReference type="PROSITE-ProRule" id="PRU00023"/>
    </source>
</evidence>
<organism evidence="3 4">
    <name type="scientific">Potamilus streckersoni</name>
    <dbReference type="NCBI Taxonomy" id="2493646"/>
    <lineage>
        <taxon>Eukaryota</taxon>
        <taxon>Metazoa</taxon>
        <taxon>Spiralia</taxon>
        <taxon>Lophotrochozoa</taxon>
        <taxon>Mollusca</taxon>
        <taxon>Bivalvia</taxon>
        <taxon>Autobranchia</taxon>
        <taxon>Heteroconchia</taxon>
        <taxon>Palaeoheterodonta</taxon>
        <taxon>Unionida</taxon>
        <taxon>Unionoidea</taxon>
        <taxon>Unionidae</taxon>
        <taxon>Ambleminae</taxon>
        <taxon>Lampsilini</taxon>
        <taxon>Potamilus</taxon>
    </lineage>
</organism>
<dbReference type="GO" id="GO:0060236">
    <property type="term" value="P:regulation of mitotic spindle organization"/>
    <property type="evidence" value="ECO:0007669"/>
    <property type="project" value="TreeGrafter"/>
</dbReference>
<accession>A0AAE0W1L3</accession>
<evidence type="ECO:0008006" key="5">
    <source>
        <dbReference type="Google" id="ProtNLM"/>
    </source>
</evidence>
<keyword evidence="1" id="KW-0040">ANK repeat</keyword>
<feature type="compositionally biased region" description="Basic and acidic residues" evidence="2">
    <location>
        <begin position="253"/>
        <end position="287"/>
    </location>
</feature>
<dbReference type="PROSITE" id="PS50088">
    <property type="entry name" value="ANK_REPEAT"/>
    <property type="match status" value="2"/>
</dbReference>
<name>A0AAE0W1L3_9BIVA</name>
<reference evidence="3" key="1">
    <citation type="journal article" date="2021" name="Genome Biol. Evol.">
        <title>A High-Quality Reference Genome for a Parasitic Bivalve with Doubly Uniparental Inheritance (Bivalvia: Unionida).</title>
        <authorList>
            <person name="Smith C.H."/>
        </authorList>
    </citation>
    <scope>NUCLEOTIDE SEQUENCE</scope>
    <source>
        <strain evidence="3">CHS0354</strain>
    </source>
</reference>
<dbReference type="AlphaFoldDB" id="A0AAE0W1L3"/>
<keyword evidence="4" id="KW-1185">Reference proteome</keyword>
<dbReference type="Pfam" id="PF12796">
    <property type="entry name" value="Ank_2"/>
    <property type="match status" value="1"/>
</dbReference>
<gene>
    <name evidence="3" type="ORF">CHS0354_006137</name>
</gene>
<feature type="compositionally biased region" description="Polar residues" evidence="2">
    <location>
        <begin position="1"/>
        <end position="13"/>
    </location>
</feature>
<proteinExistence type="predicted"/>
<feature type="repeat" description="ANK" evidence="1">
    <location>
        <begin position="63"/>
        <end position="86"/>
    </location>
</feature>
<reference evidence="3" key="2">
    <citation type="journal article" date="2021" name="Genome Biol. Evol.">
        <title>Developing a high-quality reference genome for a parasitic bivalve with doubly uniparental inheritance (Bivalvia: Unionida).</title>
        <authorList>
            <person name="Smith C.H."/>
        </authorList>
    </citation>
    <scope>NUCLEOTIDE SEQUENCE</scope>
    <source>
        <strain evidence="3">CHS0354</strain>
        <tissue evidence="3">Mantle</tissue>
    </source>
</reference>
<dbReference type="PANTHER" id="PTHR24160:SF1">
    <property type="entry name" value="ANKYRIN REPEAT DOMAIN-CONTAINING PROTEIN 53"/>
    <property type="match status" value="1"/>
</dbReference>
<comment type="caution">
    <text evidence="3">The sequence shown here is derived from an EMBL/GenBank/DDBJ whole genome shotgun (WGS) entry which is preliminary data.</text>
</comment>
<dbReference type="InterPro" id="IPR036770">
    <property type="entry name" value="Ankyrin_rpt-contain_sf"/>
</dbReference>
<dbReference type="GO" id="GO:0000922">
    <property type="term" value="C:spindle pole"/>
    <property type="evidence" value="ECO:0007669"/>
    <property type="project" value="TreeGrafter"/>
</dbReference>